<proteinExistence type="predicted"/>
<name>A0A6J4IV83_9PROT</name>
<organism evidence="2">
    <name type="scientific">uncultured Acetobacteraceae bacterium</name>
    <dbReference type="NCBI Taxonomy" id="169975"/>
    <lineage>
        <taxon>Bacteria</taxon>
        <taxon>Pseudomonadati</taxon>
        <taxon>Pseudomonadota</taxon>
        <taxon>Alphaproteobacteria</taxon>
        <taxon>Acetobacterales</taxon>
        <taxon>Acetobacteraceae</taxon>
        <taxon>environmental samples</taxon>
    </lineage>
</organism>
<protein>
    <submittedName>
        <fullName evidence="2">Uncharacterized protein</fullName>
    </submittedName>
</protein>
<feature type="region of interest" description="Disordered" evidence="1">
    <location>
        <begin position="1"/>
        <end position="87"/>
    </location>
</feature>
<feature type="compositionally biased region" description="Low complexity" evidence="1">
    <location>
        <begin position="9"/>
        <end position="21"/>
    </location>
</feature>
<feature type="non-terminal residue" evidence="2">
    <location>
        <position position="87"/>
    </location>
</feature>
<evidence type="ECO:0000256" key="1">
    <source>
        <dbReference type="SAM" id="MobiDB-lite"/>
    </source>
</evidence>
<sequence length="87" mass="9435">RGLASPTFGSRASSACSAGAACRRRRATSGRPRRARRWPNRPSSSASGRPACWLAAPRQPPSRLRSRSTEHAGRRWPVSSGSDHRAI</sequence>
<feature type="compositionally biased region" description="Basic residues" evidence="1">
    <location>
        <begin position="22"/>
        <end position="39"/>
    </location>
</feature>
<dbReference type="AlphaFoldDB" id="A0A6J4IV83"/>
<dbReference type="EMBL" id="CADCTG010000204">
    <property type="protein sequence ID" value="CAA9262990.1"/>
    <property type="molecule type" value="Genomic_DNA"/>
</dbReference>
<reference evidence="2" key="1">
    <citation type="submission" date="2020-02" db="EMBL/GenBank/DDBJ databases">
        <authorList>
            <person name="Meier V. D."/>
        </authorList>
    </citation>
    <scope>NUCLEOTIDE SEQUENCE</scope>
    <source>
        <strain evidence="2">AVDCRST_MAG08</strain>
    </source>
</reference>
<evidence type="ECO:0000313" key="2">
    <source>
        <dbReference type="EMBL" id="CAA9262990.1"/>
    </source>
</evidence>
<accession>A0A6J4IV83</accession>
<feature type="non-terminal residue" evidence="2">
    <location>
        <position position="1"/>
    </location>
</feature>
<gene>
    <name evidence="2" type="ORF">AVDCRST_MAG08-2779</name>
</gene>